<dbReference type="Proteomes" id="UP001295684">
    <property type="component" value="Unassembled WGS sequence"/>
</dbReference>
<sequence>MHPKQKLNNLDFVRQKLNKGFNDEQREKLESQTGHHQLTQDRIKVLNTGLQQKQRNITSTQHHLKVDNILKTSKWDSSPYKPRPAHSHLQLPAYPSSHSRNSILPHNLTQSPPRHHDYYRSKEHLPLNQSPYIPKITPLNQTHEALPEIRNQSQSSLDHNTIDLQSEDYKRVKELNKLENSPDDYKYRLENFLKNPKKVEKISLELKKFDKINRDYYKEKYEKEKSRMKNKWLDKIKMDSLKAKFQYQYSYPPQPFPMVYPPYLMDPRGYAHQYSKEAKYQKRQKYSDYDYSSSFTGNISENPGSFYQSYSNETWTDGRHRGDYSEHPGRKSRQNKGYNNKKSVEGIMLYLHYFKNFPMNIAKHVYIRSRLQLGADPIRDDKDREMSWNTSLINMADFIPQNERGHQMLREMKADQEINQPFTILPIMESTNWMKDFYTMVWDNGNRDKVYIMFEVCEKSSPWPLFYAKLQLTRHDGTIRFGRDELPLYKYTKHRGKERKDKIHSYLVLIIHFSEKENSIDEQIDNVTADDQQSAYDKRDTADLSEKSKPLQKSPRDSVDYQSQNYEEEKGDIKKDDHIPENNEPREISEKPFIENSKRDIPMKDFEPNSMIVFYIDSARFLHENATLTKVIFRAIDESGNTILKPQGTICDLSDSTCQHPFFDYRTEIYRGVGNLP</sequence>
<evidence type="ECO:0000313" key="3">
    <source>
        <dbReference type="Proteomes" id="UP001295684"/>
    </source>
</evidence>
<feature type="compositionally biased region" description="Basic and acidic residues" evidence="1">
    <location>
        <begin position="536"/>
        <end position="559"/>
    </location>
</feature>
<protein>
    <submittedName>
        <fullName evidence="2">Uncharacterized protein</fullName>
    </submittedName>
</protein>
<evidence type="ECO:0000313" key="2">
    <source>
        <dbReference type="EMBL" id="CAI2387683.1"/>
    </source>
</evidence>
<feature type="region of interest" description="Disordered" evidence="1">
    <location>
        <begin position="526"/>
        <end position="586"/>
    </location>
</feature>
<name>A0AAD2DCH9_EUPCR</name>
<comment type="caution">
    <text evidence="2">The sequence shown here is derived from an EMBL/GenBank/DDBJ whole genome shotgun (WGS) entry which is preliminary data.</text>
</comment>
<feature type="region of interest" description="Disordered" evidence="1">
    <location>
        <begin position="318"/>
        <end position="338"/>
    </location>
</feature>
<feature type="compositionally biased region" description="Basic and acidic residues" evidence="1">
    <location>
        <begin position="318"/>
        <end position="329"/>
    </location>
</feature>
<gene>
    <name evidence="2" type="ORF">ECRASSUSDP1_LOCUS29317</name>
</gene>
<feature type="compositionally biased region" description="Polar residues" evidence="1">
    <location>
        <begin position="96"/>
        <end position="112"/>
    </location>
</feature>
<proteinExistence type="predicted"/>
<evidence type="ECO:0000256" key="1">
    <source>
        <dbReference type="SAM" id="MobiDB-lite"/>
    </source>
</evidence>
<dbReference type="EMBL" id="CAMPGE010030174">
    <property type="protein sequence ID" value="CAI2387683.1"/>
    <property type="molecule type" value="Genomic_DNA"/>
</dbReference>
<accession>A0AAD2DCH9</accession>
<feature type="compositionally biased region" description="Polar residues" evidence="1">
    <location>
        <begin position="526"/>
        <end position="535"/>
    </location>
</feature>
<reference evidence="2" key="1">
    <citation type="submission" date="2023-07" db="EMBL/GenBank/DDBJ databases">
        <authorList>
            <consortium name="AG Swart"/>
            <person name="Singh M."/>
            <person name="Singh A."/>
            <person name="Seah K."/>
            <person name="Emmerich C."/>
        </authorList>
    </citation>
    <scope>NUCLEOTIDE SEQUENCE</scope>
    <source>
        <strain evidence="2">DP1</strain>
    </source>
</reference>
<feature type="region of interest" description="Disordered" evidence="1">
    <location>
        <begin position="75"/>
        <end position="117"/>
    </location>
</feature>
<keyword evidence="3" id="KW-1185">Reference proteome</keyword>
<organism evidence="2 3">
    <name type="scientific">Euplotes crassus</name>
    <dbReference type="NCBI Taxonomy" id="5936"/>
    <lineage>
        <taxon>Eukaryota</taxon>
        <taxon>Sar</taxon>
        <taxon>Alveolata</taxon>
        <taxon>Ciliophora</taxon>
        <taxon>Intramacronucleata</taxon>
        <taxon>Spirotrichea</taxon>
        <taxon>Hypotrichia</taxon>
        <taxon>Euplotida</taxon>
        <taxon>Euplotidae</taxon>
        <taxon>Moneuplotes</taxon>
    </lineage>
</organism>
<feature type="compositionally biased region" description="Basic and acidic residues" evidence="1">
    <location>
        <begin position="567"/>
        <end position="586"/>
    </location>
</feature>
<dbReference type="AlphaFoldDB" id="A0AAD2DCH9"/>